<reference evidence="1" key="1">
    <citation type="submission" date="2020-12" db="EMBL/GenBank/DDBJ databases">
        <title>Prauserella sp. ASG 168, a novel actinomycete isolated from cave rock.</title>
        <authorList>
            <person name="Suriyachadkun C."/>
        </authorList>
    </citation>
    <scope>NUCLEOTIDE SEQUENCE</scope>
    <source>
        <strain evidence="1">ASG 168</strain>
    </source>
</reference>
<dbReference type="AlphaFoldDB" id="A0A934V4I4"/>
<accession>A0A934V4I4</accession>
<proteinExistence type="predicted"/>
<sequence length="76" mass="8511">MPLLRVQVDSDKQTARRILELYKSGRGHHESRLAALDEVRRRGRLPAGEPIFVGITNGEPARLIYDVEVDLDTDAG</sequence>
<name>A0A934V4I4_9PSEU</name>
<dbReference type="Proteomes" id="UP000635245">
    <property type="component" value="Unassembled WGS sequence"/>
</dbReference>
<evidence type="ECO:0000313" key="2">
    <source>
        <dbReference type="Proteomes" id="UP000635245"/>
    </source>
</evidence>
<dbReference type="RefSeq" id="WP_200315876.1">
    <property type="nucleotide sequence ID" value="NZ_JAENJH010000001.1"/>
</dbReference>
<organism evidence="1 2">
    <name type="scientific">Prauserella cavernicola</name>
    <dbReference type="NCBI Taxonomy" id="2800127"/>
    <lineage>
        <taxon>Bacteria</taxon>
        <taxon>Bacillati</taxon>
        <taxon>Actinomycetota</taxon>
        <taxon>Actinomycetes</taxon>
        <taxon>Pseudonocardiales</taxon>
        <taxon>Pseudonocardiaceae</taxon>
        <taxon>Prauserella</taxon>
    </lineage>
</organism>
<protein>
    <submittedName>
        <fullName evidence="1">Uncharacterized protein</fullName>
    </submittedName>
</protein>
<evidence type="ECO:0000313" key="1">
    <source>
        <dbReference type="EMBL" id="MBK1783613.1"/>
    </source>
</evidence>
<keyword evidence="2" id="KW-1185">Reference proteome</keyword>
<gene>
    <name evidence="1" type="ORF">JHE00_04680</name>
</gene>
<dbReference type="EMBL" id="JAENJH010000001">
    <property type="protein sequence ID" value="MBK1783613.1"/>
    <property type="molecule type" value="Genomic_DNA"/>
</dbReference>
<comment type="caution">
    <text evidence="1">The sequence shown here is derived from an EMBL/GenBank/DDBJ whole genome shotgun (WGS) entry which is preliminary data.</text>
</comment>